<accession>A0ABP4MZU6</accession>
<organism evidence="1 2">
    <name type="scientific">Dactylosporangium maewongense</name>
    <dbReference type="NCBI Taxonomy" id="634393"/>
    <lineage>
        <taxon>Bacteria</taxon>
        <taxon>Bacillati</taxon>
        <taxon>Actinomycetota</taxon>
        <taxon>Actinomycetes</taxon>
        <taxon>Micromonosporales</taxon>
        <taxon>Micromonosporaceae</taxon>
        <taxon>Dactylosporangium</taxon>
    </lineage>
</organism>
<comment type="caution">
    <text evidence="1">The sequence shown here is derived from an EMBL/GenBank/DDBJ whole genome shotgun (WGS) entry which is preliminary data.</text>
</comment>
<evidence type="ECO:0000313" key="1">
    <source>
        <dbReference type="EMBL" id="GAA1553186.1"/>
    </source>
</evidence>
<name>A0ABP4MZU6_9ACTN</name>
<gene>
    <name evidence="1" type="ORF">GCM10009827_087350</name>
</gene>
<proteinExistence type="predicted"/>
<evidence type="ECO:0000313" key="2">
    <source>
        <dbReference type="Proteomes" id="UP001501470"/>
    </source>
</evidence>
<reference evidence="2" key="1">
    <citation type="journal article" date="2019" name="Int. J. Syst. Evol. Microbiol.">
        <title>The Global Catalogue of Microorganisms (GCM) 10K type strain sequencing project: providing services to taxonomists for standard genome sequencing and annotation.</title>
        <authorList>
            <consortium name="The Broad Institute Genomics Platform"/>
            <consortium name="The Broad Institute Genome Sequencing Center for Infectious Disease"/>
            <person name="Wu L."/>
            <person name="Ma J."/>
        </authorList>
    </citation>
    <scope>NUCLEOTIDE SEQUENCE [LARGE SCALE GENOMIC DNA]</scope>
    <source>
        <strain evidence="2">JCM 15933</strain>
    </source>
</reference>
<protein>
    <submittedName>
        <fullName evidence="1">Uncharacterized protein</fullName>
    </submittedName>
</protein>
<sequence length="137" mass="15625">MLWRRVFDPRQYPHSDHVTLSSALNWAQLTLPECGERGTRYWHFGNLFGEVDLLLRMTAPRGCVEQFLAANAAEPIDLEDRHPTFVTSTPDAWGWPDERPLNHYSIPAKRPPRPITELAADLDATPLADLFIHVSSH</sequence>
<keyword evidence="2" id="KW-1185">Reference proteome</keyword>
<dbReference type="EMBL" id="BAAAQD010000023">
    <property type="protein sequence ID" value="GAA1553186.1"/>
    <property type="molecule type" value="Genomic_DNA"/>
</dbReference>
<dbReference type="Proteomes" id="UP001501470">
    <property type="component" value="Unassembled WGS sequence"/>
</dbReference>